<reference evidence="2 3" key="1">
    <citation type="journal article" date="2019" name="Int. J. Syst. Evol. Microbiol.">
        <title>The Global Catalogue of Microorganisms (GCM) 10K type strain sequencing project: providing services to taxonomists for standard genome sequencing and annotation.</title>
        <authorList>
            <consortium name="The Broad Institute Genomics Platform"/>
            <consortium name="The Broad Institute Genome Sequencing Center for Infectious Disease"/>
            <person name="Wu L."/>
            <person name="Ma J."/>
        </authorList>
    </citation>
    <scope>NUCLEOTIDE SEQUENCE [LARGE SCALE GENOMIC DNA]</scope>
    <source>
        <strain evidence="2 3">JCM 14942</strain>
    </source>
</reference>
<keyword evidence="3" id="KW-1185">Reference proteome</keyword>
<name>A0ABN2B2P7_9ACTN</name>
<evidence type="ECO:0000256" key="1">
    <source>
        <dbReference type="SAM" id="MobiDB-lite"/>
    </source>
</evidence>
<accession>A0ABN2B2P7</accession>
<proteinExistence type="predicted"/>
<organism evidence="2 3">
    <name type="scientific">Nocardioides humi</name>
    <dbReference type="NCBI Taxonomy" id="449461"/>
    <lineage>
        <taxon>Bacteria</taxon>
        <taxon>Bacillati</taxon>
        <taxon>Actinomycetota</taxon>
        <taxon>Actinomycetes</taxon>
        <taxon>Propionibacteriales</taxon>
        <taxon>Nocardioidaceae</taxon>
        <taxon>Nocardioides</taxon>
    </lineage>
</organism>
<evidence type="ECO:0000313" key="2">
    <source>
        <dbReference type="EMBL" id="GAA1531811.1"/>
    </source>
</evidence>
<gene>
    <name evidence="2" type="ORF">GCM10009788_38740</name>
</gene>
<comment type="caution">
    <text evidence="2">The sequence shown here is derived from an EMBL/GenBank/DDBJ whole genome shotgun (WGS) entry which is preliminary data.</text>
</comment>
<sequence length="136" mass="14298">MVPPAAPTAGPRPEAGADPGGEPPHPRRNRCRSGGGTPWDRWWQGVPPKVEESSAEGAPQARATGSVKGRARGCGRGCTRLDGVLMASPWTTHLTTTLTIRLTTPGFFGWFLPGKYAALTTALTTGFTESLSRGLS</sequence>
<dbReference type="Proteomes" id="UP001500842">
    <property type="component" value="Unassembled WGS sequence"/>
</dbReference>
<dbReference type="EMBL" id="BAAAOR010000028">
    <property type="protein sequence ID" value="GAA1531811.1"/>
    <property type="molecule type" value="Genomic_DNA"/>
</dbReference>
<protein>
    <submittedName>
        <fullName evidence="2">Uncharacterized protein</fullName>
    </submittedName>
</protein>
<evidence type="ECO:0000313" key="3">
    <source>
        <dbReference type="Proteomes" id="UP001500842"/>
    </source>
</evidence>
<feature type="region of interest" description="Disordered" evidence="1">
    <location>
        <begin position="1"/>
        <end position="74"/>
    </location>
</feature>